<accession>A0AAD9R7R3</accession>
<reference evidence="1" key="1">
    <citation type="journal article" date="2023" name="G3 (Bethesda)">
        <title>Whole genome assembly and annotation of the endangered Caribbean coral Acropora cervicornis.</title>
        <authorList>
            <person name="Selwyn J.D."/>
            <person name="Vollmer S.V."/>
        </authorList>
    </citation>
    <scope>NUCLEOTIDE SEQUENCE</scope>
    <source>
        <strain evidence="1">K2</strain>
    </source>
</reference>
<evidence type="ECO:0000313" key="2">
    <source>
        <dbReference type="Proteomes" id="UP001249851"/>
    </source>
</evidence>
<proteinExistence type="predicted"/>
<evidence type="ECO:0000313" key="1">
    <source>
        <dbReference type="EMBL" id="KAK2574619.1"/>
    </source>
</evidence>
<comment type="caution">
    <text evidence="1">The sequence shown here is derived from an EMBL/GenBank/DDBJ whole genome shotgun (WGS) entry which is preliminary data.</text>
</comment>
<keyword evidence="2" id="KW-1185">Reference proteome</keyword>
<dbReference type="EMBL" id="JARQWQ010000001">
    <property type="protein sequence ID" value="KAK2574619.1"/>
    <property type="molecule type" value="Genomic_DNA"/>
</dbReference>
<name>A0AAD9R7R3_ACRCE</name>
<dbReference type="AlphaFoldDB" id="A0AAD9R7R3"/>
<gene>
    <name evidence="1" type="ORF">P5673_000811</name>
</gene>
<reference evidence="1" key="2">
    <citation type="journal article" date="2023" name="Science">
        <title>Genomic signatures of disease resistance in endangered staghorn corals.</title>
        <authorList>
            <person name="Vollmer S.V."/>
            <person name="Selwyn J.D."/>
            <person name="Despard B.A."/>
            <person name="Roesel C.L."/>
        </authorList>
    </citation>
    <scope>NUCLEOTIDE SEQUENCE</scope>
    <source>
        <strain evidence="1">K2</strain>
    </source>
</reference>
<organism evidence="1 2">
    <name type="scientific">Acropora cervicornis</name>
    <name type="common">Staghorn coral</name>
    <dbReference type="NCBI Taxonomy" id="6130"/>
    <lineage>
        <taxon>Eukaryota</taxon>
        <taxon>Metazoa</taxon>
        <taxon>Cnidaria</taxon>
        <taxon>Anthozoa</taxon>
        <taxon>Hexacorallia</taxon>
        <taxon>Scleractinia</taxon>
        <taxon>Astrocoeniina</taxon>
        <taxon>Acroporidae</taxon>
        <taxon>Acropora</taxon>
    </lineage>
</organism>
<sequence length="97" mass="10822">MCHSLTSVHCSGRVELLGMSDFTFIVGGEGVLSFDIVSGPVECFAASQSFQLVKYVDALVVMTRLGQKTFNSIKNTWCWNIQVMEWDLAKTSRGFYT</sequence>
<dbReference type="Proteomes" id="UP001249851">
    <property type="component" value="Unassembled WGS sequence"/>
</dbReference>
<protein>
    <submittedName>
        <fullName evidence="1">Uncharacterized protein</fullName>
    </submittedName>
</protein>